<reference evidence="4 5" key="1">
    <citation type="journal article" date="2009" name="Int. J. Syst. Evol. Microbiol.">
        <title>Nocardioides caeni sp. nov., isolated from wastewater.</title>
        <authorList>
            <person name="Yoon J.H."/>
            <person name="Kang S.J."/>
            <person name="Park S."/>
            <person name="Kim W."/>
            <person name="Oh T.K."/>
        </authorList>
    </citation>
    <scope>NUCLEOTIDE SEQUENCE [LARGE SCALE GENOMIC DNA]</scope>
    <source>
        <strain evidence="4 5">DSM 23134</strain>
    </source>
</reference>
<evidence type="ECO:0000313" key="4">
    <source>
        <dbReference type="EMBL" id="THV14638.1"/>
    </source>
</evidence>
<feature type="domain" description="HTH tetR-type" evidence="3">
    <location>
        <begin position="5"/>
        <end position="65"/>
    </location>
</feature>
<evidence type="ECO:0000256" key="1">
    <source>
        <dbReference type="ARBA" id="ARBA00023125"/>
    </source>
</evidence>
<dbReference type="Gene3D" id="1.10.357.10">
    <property type="entry name" value="Tetracycline Repressor, domain 2"/>
    <property type="match status" value="1"/>
</dbReference>
<dbReference type="PANTHER" id="PTHR30055">
    <property type="entry name" value="HTH-TYPE TRANSCRIPTIONAL REGULATOR RUTR"/>
    <property type="match status" value="1"/>
</dbReference>
<evidence type="ECO:0000259" key="3">
    <source>
        <dbReference type="PROSITE" id="PS50977"/>
    </source>
</evidence>
<comment type="caution">
    <text evidence="4">The sequence shown here is derived from an EMBL/GenBank/DDBJ whole genome shotgun (WGS) entry which is preliminary data.</text>
</comment>
<keyword evidence="1 2" id="KW-0238">DNA-binding</keyword>
<proteinExistence type="predicted"/>
<name>A0A4S8NDV6_9ACTN</name>
<evidence type="ECO:0000313" key="5">
    <source>
        <dbReference type="Proteomes" id="UP000307087"/>
    </source>
</evidence>
<dbReference type="AlphaFoldDB" id="A0A4S8NDV6"/>
<evidence type="ECO:0000256" key="2">
    <source>
        <dbReference type="PROSITE-ProRule" id="PRU00335"/>
    </source>
</evidence>
<gene>
    <name evidence="4" type="ORF">E9934_08215</name>
</gene>
<dbReference type="InterPro" id="IPR009057">
    <property type="entry name" value="Homeodomain-like_sf"/>
</dbReference>
<dbReference type="EMBL" id="STGW01000004">
    <property type="protein sequence ID" value="THV14638.1"/>
    <property type="molecule type" value="Genomic_DNA"/>
</dbReference>
<dbReference type="InterPro" id="IPR041583">
    <property type="entry name" value="TetR_C_31"/>
</dbReference>
<sequence length="194" mass="21206">MARNPARRAELLDAATELLAAVGARGLTFRAVDERAGAPTGTASNYFRTRENLLRELCDHVFTRVTPDPDQVAARLDAPRTRALEATLMHDLLSRVEADRAGHLALFELRMEASRHQGLRETFTERFRSNLEAITADHVDGGFPGGPETARALYLAMTGLIFEHLTLPGLHAEDPGALTELVDALVTRIVPADS</sequence>
<dbReference type="Pfam" id="PF00440">
    <property type="entry name" value="TetR_N"/>
    <property type="match status" value="1"/>
</dbReference>
<dbReference type="Pfam" id="PF17940">
    <property type="entry name" value="TetR_C_31"/>
    <property type="match status" value="1"/>
</dbReference>
<protein>
    <submittedName>
        <fullName evidence="4">TetR family transcriptional regulator</fullName>
    </submittedName>
</protein>
<keyword evidence="5" id="KW-1185">Reference proteome</keyword>
<dbReference type="OrthoDB" id="7506349at2"/>
<dbReference type="SUPFAM" id="SSF46689">
    <property type="entry name" value="Homeodomain-like"/>
    <property type="match status" value="1"/>
</dbReference>
<dbReference type="GO" id="GO:0003700">
    <property type="term" value="F:DNA-binding transcription factor activity"/>
    <property type="evidence" value="ECO:0007669"/>
    <property type="project" value="TreeGrafter"/>
</dbReference>
<dbReference type="RefSeq" id="WP_136562401.1">
    <property type="nucleotide sequence ID" value="NZ_BAABLS010000003.1"/>
</dbReference>
<dbReference type="PROSITE" id="PS50977">
    <property type="entry name" value="HTH_TETR_2"/>
    <property type="match status" value="1"/>
</dbReference>
<feature type="DNA-binding region" description="H-T-H motif" evidence="2">
    <location>
        <begin position="28"/>
        <end position="47"/>
    </location>
</feature>
<dbReference type="PANTHER" id="PTHR30055:SF231">
    <property type="entry name" value="TRANSCRIPTIONAL REGULATORY PROTEIN (PROBABLY DEOR-FAMILY)-RELATED"/>
    <property type="match status" value="1"/>
</dbReference>
<dbReference type="InterPro" id="IPR001647">
    <property type="entry name" value="HTH_TetR"/>
</dbReference>
<dbReference type="GO" id="GO:0000976">
    <property type="term" value="F:transcription cis-regulatory region binding"/>
    <property type="evidence" value="ECO:0007669"/>
    <property type="project" value="TreeGrafter"/>
</dbReference>
<dbReference type="Proteomes" id="UP000307087">
    <property type="component" value="Unassembled WGS sequence"/>
</dbReference>
<dbReference type="InterPro" id="IPR050109">
    <property type="entry name" value="HTH-type_TetR-like_transc_reg"/>
</dbReference>
<accession>A0A4S8NDV6</accession>
<organism evidence="4 5">
    <name type="scientific">Nocardioides caeni</name>
    <dbReference type="NCBI Taxonomy" id="574700"/>
    <lineage>
        <taxon>Bacteria</taxon>
        <taxon>Bacillati</taxon>
        <taxon>Actinomycetota</taxon>
        <taxon>Actinomycetes</taxon>
        <taxon>Propionibacteriales</taxon>
        <taxon>Nocardioidaceae</taxon>
        <taxon>Nocardioides</taxon>
    </lineage>
</organism>